<dbReference type="EMBL" id="FOMS01000016">
    <property type="protein sequence ID" value="SFE76791.1"/>
    <property type="molecule type" value="Genomic_DNA"/>
</dbReference>
<dbReference type="Gene3D" id="3.30.565.10">
    <property type="entry name" value="Histidine kinase-like ATPase, C-terminal domain"/>
    <property type="match status" value="1"/>
</dbReference>
<dbReference type="Gene3D" id="3.30.450.20">
    <property type="entry name" value="PAS domain"/>
    <property type="match status" value="1"/>
</dbReference>
<keyword evidence="8" id="KW-0812">Transmembrane</keyword>
<evidence type="ECO:0000256" key="1">
    <source>
        <dbReference type="ARBA" id="ARBA00000085"/>
    </source>
</evidence>
<dbReference type="InterPro" id="IPR036890">
    <property type="entry name" value="HATPase_C_sf"/>
</dbReference>
<keyword evidence="4" id="KW-0808">Transferase</keyword>
<dbReference type="OrthoDB" id="9767435at2"/>
<dbReference type="AlphaFoldDB" id="A0A1I2D8M0"/>
<sequence length="575" mass="63020">MIGATGPRPVPSGLGARIIGFLTIALVPLGLVAYWQTTQLEEETRARSQLSVTGITENAATSERRNVLRALGAAQAIGATGSIVAADADQCDRFLSDFRESSQNYTFVGVLLKSGRVKCSSAGRTVDLSEFPQIVRSIQEPFPSVVRVDNPAVSPSPVVVVSEPFEVDGVLQGHVAISVPVEFIRRGEPRGAEYLDLVTFSRTGQILTTGTGYERAQRLLPADIDLSSLADAAEHSFLARGADGTERIFALAPVVPDLVYALSVWPQDSSAATTLGTSGLARSLPLIMWAASVIVAYLAVNRLVIRHIRTLRHQMRSFARDRRVPAQSAVADMALELRDMENDFLHMADSIMQDEAQLENTLREKTILLKEVHHRVKNNLQLISSIMNMQIRQSESNETRLVLQRLQERIRGLATIHRNLYQTGDLGHVNAAQLLSDLIEQMSIVSRDSDVTLEVTKSLAEIEVYPDQAVPMSLLVAEALTNAGKYMGPDSDGIYRLHVDLKRDAVDRGVILEVANSCSEQPPDEDATRTGLGNRLIQAFSTQLGGTLNQGIEKGRYRVTVLFRLSDFKPEVVDY</sequence>
<evidence type="ECO:0000256" key="4">
    <source>
        <dbReference type="ARBA" id="ARBA00022679"/>
    </source>
</evidence>
<keyword evidence="11" id="KW-1185">Reference proteome</keyword>
<evidence type="ECO:0000256" key="7">
    <source>
        <dbReference type="ARBA" id="ARBA00022840"/>
    </source>
</evidence>
<dbReference type="Pfam" id="PF07568">
    <property type="entry name" value="HisKA_2"/>
    <property type="match status" value="1"/>
</dbReference>
<evidence type="ECO:0000256" key="6">
    <source>
        <dbReference type="ARBA" id="ARBA00022777"/>
    </source>
</evidence>
<dbReference type="GO" id="GO:0005524">
    <property type="term" value="F:ATP binding"/>
    <property type="evidence" value="ECO:0007669"/>
    <property type="project" value="UniProtKB-KW"/>
</dbReference>
<keyword evidence="6 10" id="KW-0418">Kinase</keyword>
<dbReference type="PANTHER" id="PTHR41523">
    <property type="entry name" value="TWO-COMPONENT SYSTEM SENSOR PROTEIN"/>
    <property type="match status" value="1"/>
</dbReference>
<evidence type="ECO:0000313" key="11">
    <source>
        <dbReference type="Proteomes" id="UP000325289"/>
    </source>
</evidence>
<dbReference type="SUPFAM" id="SSF55874">
    <property type="entry name" value="ATPase domain of HSP90 chaperone/DNA topoisomerase II/histidine kinase"/>
    <property type="match status" value="1"/>
</dbReference>
<evidence type="ECO:0000256" key="3">
    <source>
        <dbReference type="ARBA" id="ARBA00022553"/>
    </source>
</evidence>
<feature type="domain" description="Signal transduction histidine kinase subgroup 2 dimerisation and phosphoacceptor" evidence="9">
    <location>
        <begin position="371"/>
        <end position="443"/>
    </location>
</feature>
<evidence type="ECO:0000256" key="2">
    <source>
        <dbReference type="ARBA" id="ARBA00012438"/>
    </source>
</evidence>
<dbReference type="Proteomes" id="UP000325289">
    <property type="component" value="Unassembled WGS sequence"/>
</dbReference>
<evidence type="ECO:0000256" key="5">
    <source>
        <dbReference type="ARBA" id="ARBA00022741"/>
    </source>
</evidence>
<evidence type="ECO:0000256" key="8">
    <source>
        <dbReference type="SAM" id="Phobius"/>
    </source>
</evidence>
<evidence type="ECO:0000259" key="9">
    <source>
        <dbReference type="Pfam" id="PF07568"/>
    </source>
</evidence>
<gene>
    <name evidence="10" type="ORF">SAMN04515678_1166</name>
</gene>
<keyword evidence="7" id="KW-0067">ATP-binding</keyword>
<reference evidence="10 11" key="1">
    <citation type="submission" date="2016-10" db="EMBL/GenBank/DDBJ databases">
        <authorList>
            <person name="Varghese N."/>
            <person name="Submissions S."/>
        </authorList>
    </citation>
    <scope>NUCLEOTIDE SEQUENCE [LARGE SCALE GENOMIC DNA]</scope>
    <source>
        <strain evidence="11">YIM D21,KCTC 23444,ACCC 10710</strain>
    </source>
</reference>
<proteinExistence type="predicted"/>
<organism evidence="10 11">
    <name type="scientific">Roseivivax sediminis</name>
    <dbReference type="NCBI Taxonomy" id="936889"/>
    <lineage>
        <taxon>Bacteria</taxon>
        <taxon>Pseudomonadati</taxon>
        <taxon>Pseudomonadota</taxon>
        <taxon>Alphaproteobacteria</taxon>
        <taxon>Rhodobacterales</taxon>
        <taxon>Roseobacteraceae</taxon>
        <taxon>Roseivivax</taxon>
    </lineage>
</organism>
<dbReference type="RefSeq" id="WP_149758130.1">
    <property type="nucleotide sequence ID" value="NZ_FOMS01000016.1"/>
</dbReference>
<dbReference type="EC" id="2.7.13.3" evidence="2"/>
<accession>A0A1I2D8M0</accession>
<feature type="transmembrane region" description="Helical" evidence="8">
    <location>
        <begin position="286"/>
        <end position="305"/>
    </location>
</feature>
<keyword evidence="8" id="KW-1133">Transmembrane helix</keyword>
<comment type="catalytic activity">
    <reaction evidence="1">
        <text>ATP + protein L-histidine = ADP + protein N-phospho-L-histidine.</text>
        <dbReference type="EC" id="2.7.13.3"/>
    </reaction>
</comment>
<keyword evidence="5" id="KW-0547">Nucleotide-binding</keyword>
<name>A0A1I2D8M0_9RHOB</name>
<keyword evidence="8" id="KW-0472">Membrane</keyword>
<keyword evidence="3" id="KW-0597">Phosphoprotein</keyword>
<feature type="transmembrane region" description="Helical" evidence="8">
    <location>
        <begin position="14"/>
        <end position="35"/>
    </location>
</feature>
<dbReference type="PANTHER" id="PTHR41523:SF8">
    <property type="entry name" value="ETHYLENE RESPONSE SENSOR PROTEIN"/>
    <property type="match status" value="1"/>
</dbReference>
<dbReference type="InterPro" id="IPR011495">
    <property type="entry name" value="Sig_transdc_His_kin_sub2_dim/P"/>
</dbReference>
<evidence type="ECO:0000313" key="10">
    <source>
        <dbReference type="EMBL" id="SFE76791.1"/>
    </source>
</evidence>
<protein>
    <recommendedName>
        <fullName evidence="2">histidine kinase</fullName>
        <ecNumber evidence="2">2.7.13.3</ecNumber>
    </recommendedName>
</protein>
<dbReference type="GO" id="GO:0004673">
    <property type="term" value="F:protein histidine kinase activity"/>
    <property type="evidence" value="ECO:0007669"/>
    <property type="project" value="UniProtKB-EC"/>
</dbReference>